<reference evidence="5" key="1">
    <citation type="submission" date="2022-11" db="UniProtKB">
        <authorList>
            <consortium name="WormBaseParasite"/>
        </authorList>
    </citation>
    <scope>IDENTIFICATION</scope>
</reference>
<dbReference type="InterPro" id="IPR057534">
    <property type="entry name" value="MXRA7_helical"/>
</dbReference>
<dbReference type="Proteomes" id="UP000887574">
    <property type="component" value="Unplaced"/>
</dbReference>
<feature type="region of interest" description="Disordered" evidence="1">
    <location>
        <begin position="90"/>
        <end position="124"/>
    </location>
</feature>
<accession>A0A915EGI4</accession>
<feature type="transmembrane region" description="Helical" evidence="2">
    <location>
        <begin position="20"/>
        <end position="42"/>
    </location>
</feature>
<feature type="compositionally biased region" description="Acidic residues" evidence="1">
    <location>
        <begin position="90"/>
        <end position="103"/>
    </location>
</feature>
<name>A0A915EGI4_9BILA</name>
<dbReference type="PANTHER" id="PTHR21845">
    <property type="entry name" value="TRANSMEMBRANE ANCHOR PROTEIN 1"/>
    <property type="match status" value="1"/>
</dbReference>
<evidence type="ECO:0000313" key="5">
    <source>
        <dbReference type="WBParaSite" id="jg5096"/>
    </source>
</evidence>
<proteinExistence type="predicted"/>
<dbReference type="WBParaSite" id="jg5096">
    <property type="protein sequence ID" value="jg5096"/>
    <property type="gene ID" value="jg5096"/>
</dbReference>
<dbReference type="AlphaFoldDB" id="A0A915EGI4"/>
<evidence type="ECO:0000256" key="2">
    <source>
        <dbReference type="SAM" id="Phobius"/>
    </source>
</evidence>
<keyword evidence="4" id="KW-1185">Reference proteome</keyword>
<keyword evidence="2" id="KW-1133">Transmembrane helix</keyword>
<sequence length="250" mass="28299">MVSPIMTTIQSWITDFFKDPATLVAFGIVIFTSMVFPLAVAYGFRLWRRIIRACNDEPIEMSQVKESLKTNIDGSFNFDVLKDLYHVAKEEDDQLDPESESESESNNHDEKTEPSPQVGPCLTSTKPKLSKIQLLKKGGQETPPVSQPQTPDVTTQLLIGKKTKSQEEEETVKALKNLSENGLHGKLATAQLRARTHKIEESMSDAEREKERQIKNEQLNSIFMMMQAQGEKFGVHDKNDLEEQLKLYAV</sequence>
<protein>
    <recommendedName>
        <fullName evidence="3">Matrix-remodeling-associated protein 7 helical domain-containing protein</fullName>
    </recommendedName>
</protein>
<evidence type="ECO:0000313" key="4">
    <source>
        <dbReference type="Proteomes" id="UP000887574"/>
    </source>
</evidence>
<keyword evidence="2" id="KW-0812">Transmembrane</keyword>
<keyword evidence="2" id="KW-0472">Membrane</keyword>
<organism evidence="4 5">
    <name type="scientific">Ditylenchus dipsaci</name>
    <dbReference type="NCBI Taxonomy" id="166011"/>
    <lineage>
        <taxon>Eukaryota</taxon>
        <taxon>Metazoa</taxon>
        <taxon>Ecdysozoa</taxon>
        <taxon>Nematoda</taxon>
        <taxon>Chromadorea</taxon>
        <taxon>Rhabditida</taxon>
        <taxon>Tylenchina</taxon>
        <taxon>Tylenchomorpha</taxon>
        <taxon>Sphaerularioidea</taxon>
        <taxon>Anguinidae</taxon>
        <taxon>Anguininae</taxon>
        <taxon>Ditylenchus</taxon>
    </lineage>
</organism>
<dbReference type="Pfam" id="PF25473">
    <property type="entry name" value="MXRA7_helical"/>
    <property type="match status" value="1"/>
</dbReference>
<dbReference type="InterPro" id="IPR026622">
    <property type="entry name" value="Mxra7"/>
</dbReference>
<evidence type="ECO:0000256" key="1">
    <source>
        <dbReference type="SAM" id="MobiDB-lite"/>
    </source>
</evidence>
<dbReference type="PANTHER" id="PTHR21845:SF2">
    <property type="entry name" value="MATRIX-REMODELING-ASSOCIATED PROTEIN 7"/>
    <property type="match status" value="1"/>
</dbReference>
<evidence type="ECO:0000259" key="3">
    <source>
        <dbReference type="Pfam" id="PF25473"/>
    </source>
</evidence>
<feature type="domain" description="Matrix-remodeling-associated protein 7 helical" evidence="3">
    <location>
        <begin position="188"/>
        <end position="249"/>
    </location>
</feature>